<dbReference type="Proteomes" id="UP000654257">
    <property type="component" value="Unassembled WGS sequence"/>
</dbReference>
<protein>
    <submittedName>
        <fullName evidence="1">Uncharacterized protein</fullName>
    </submittedName>
</protein>
<reference evidence="1" key="2">
    <citation type="submission" date="2020-09" db="EMBL/GenBank/DDBJ databases">
        <authorList>
            <person name="Sun Q."/>
            <person name="Sedlacek I."/>
        </authorList>
    </citation>
    <scope>NUCLEOTIDE SEQUENCE</scope>
    <source>
        <strain evidence="1">CCM 7905</strain>
    </source>
</reference>
<dbReference type="AlphaFoldDB" id="A0A917G7K6"/>
<comment type="caution">
    <text evidence="1">The sequence shown here is derived from an EMBL/GenBank/DDBJ whole genome shotgun (WGS) entry which is preliminary data.</text>
</comment>
<evidence type="ECO:0000313" key="2">
    <source>
        <dbReference type="Proteomes" id="UP000654257"/>
    </source>
</evidence>
<sequence>MDKRSPFARTLVWQLPTSGAVDVPHTDVAARPPEVWIEALAAVSRDLRCRKYGGPVVNDRLRWQLTFDTDYLVTVGLLDIDTALGWAHRGRLAVDASYATAVAWIASTVQSHLSRIDHVDWPAHGGRTLVLTTVAGLGVWQDHYGEHGIEIGNLCRQGGESEVCSC</sequence>
<dbReference type="EMBL" id="BMCU01000006">
    <property type="protein sequence ID" value="GGG25894.1"/>
    <property type="molecule type" value="Genomic_DNA"/>
</dbReference>
<gene>
    <name evidence="1" type="ORF">GCM10007304_44660</name>
</gene>
<keyword evidence="2" id="KW-1185">Reference proteome</keyword>
<organism evidence="1 2">
    <name type="scientific">Rhodococcoides trifolii</name>
    <dbReference type="NCBI Taxonomy" id="908250"/>
    <lineage>
        <taxon>Bacteria</taxon>
        <taxon>Bacillati</taxon>
        <taxon>Actinomycetota</taxon>
        <taxon>Actinomycetes</taxon>
        <taxon>Mycobacteriales</taxon>
        <taxon>Nocardiaceae</taxon>
        <taxon>Rhodococcoides</taxon>
    </lineage>
</organism>
<name>A0A917G7K6_9NOCA</name>
<accession>A0A917G7K6</accession>
<dbReference type="RefSeq" id="WP_188547157.1">
    <property type="nucleotide sequence ID" value="NZ_BMCU01000006.1"/>
</dbReference>
<evidence type="ECO:0000313" key="1">
    <source>
        <dbReference type="EMBL" id="GGG25894.1"/>
    </source>
</evidence>
<reference evidence="1" key="1">
    <citation type="journal article" date="2014" name="Int. J. Syst. Evol. Microbiol.">
        <title>Complete genome sequence of Corynebacterium casei LMG S-19264T (=DSM 44701T), isolated from a smear-ripened cheese.</title>
        <authorList>
            <consortium name="US DOE Joint Genome Institute (JGI-PGF)"/>
            <person name="Walter F."/>
            <person name="Albersmeier A."/>
            <person name="Kalinowski J."/>
            <person name="Ruckert C."/>
        </authorList>
    </citation>
    <scope>NUCLEOTIDE SEQUENCE</scope>
    <source>
        <strain evidence="1">CCM 7905</strain>
    </source>
</reference>
<proteinExistence type="predicted"/>